<dbReference type="EMBL" id="JABAGD010000008">
    <property type="protein sequence ID" value="NMF04304.1"/>
    <property type="molecule type" value="Genomic_DNA"/>
</dbReference>
<accession>A0A1S8NWL6</accession>
<evidence type="ECO:0000313" key="2">
    <source>
        <dbReference type="Proteomes" id="UP000587880"/>
    </source>
</evidence>
<dbReference type="RefSeq" id="WP_077869621.1">
    <property type="nucleotide sequence ID" value="NZ_BKAK01000119.1"/>
</dbReference>
<proteinExistence type="predicted"/>
<reference evidence="1 2" key="1">
    <citation type="submission" date="2020-04" db="EMBL/GenBank/DDBJ databases">
        <authorList>
            <person name="Hitch T.C.A."/>
            <person name="Wylensek D."/>
            <person name="Clavel T."/>
        </authorList>
    </citation>
    <scope>NUCLEOTIDE SEQUENCE [LARGE SCALE GENOMIC DNA]</scope>
    <source>
        <strain evidence="1 2">WB01_NA02</strain>
    </source>
</reference>
<dbReference type="InterPro" id="IPR006485">
    <property type="entry name" value="Phage-like_holin"/>
</dbReference>
<evidence type="ECO:0000313" key="1">
    <source>
        <dbReference type="EMBL" id="NMF04304.1"/>
    </source>
</evidence>
<organism evidence="1 2">
    <name type="scientific">Clostridium beijerinckii</name>
    <name type="common">Clostridium MP</name>
    <dbReference type="NCBI Taxonomy" id="1520"/>
    <lineage>
        <taxon>Bacteria</taxon>
        <taxon>Bacillati</taxon>
        <taxon>Bacillota</taxon>
        <taxon>Clostridia</taxon>
        <taxon>Eubacteriales</taxon>
        <taxon>Clostridiaceae</taxon>
        <taxon>Clostridium</taxon>
    </lineage>
</organism>
<sequence>MNKIDLKARLKNKSFWVYIASAIVLLSQQLGFKIFPDNWNDIVNTVLGVLTMLGIVVDNSTTGMSDSVTKEELQ</sequence>
<comment type="caution">
    <text evidence="1">The sequence shown here is derived from an EMBL/GenBank/DDBJ whole genome shotgun (WGS) entry which is preliminary data.</text>
</comment>
<name>A0A1S8NWL6_CLOBE</name>
<dbReference type="AlphaFoldDB" id="A0A1S8NWL6"/>
<dbReference type="Proteomes" id="UP000587880">
    <property type="component" value="Unassembled WGS sequence"/>
</dbReference>
<dbReference type="Pfam" id="PF04531">
    <property type="entry name" value="Phage_holin_1"/>
    <property type="match status" value="1"/>
</dbReference>
<dbReference type="GeneID" id="66347921"/>
<gene>
    <name evidence="1" type="ORF">HF849_05930</name>
</gene>
<protein>
    <submittedName>
        <fullName evidence="1">Holin</fullName>
    </submittedName>
</protein>